<sequence length="183" mass="20115">MLVIAVLMFCVPSLSALRESDVEEGKTSILNCPAQYKISLIDAKYGLHNRFVTATKKAAALCNGKKQCSIKASNGVFGDPYKGKKKRLLIKYSCAHNGETSTKIANGKEHTSSASLKCSGIKYTIRVIEAEYGISQRWNDGTSKVRKMCDGLKECMVPAVNYMFGDPAVGKKKDLRVRYKCTS</sequence>
<dbReference type="EMBL" id="AB037167">
    <property type="protein sequence ID" value="BAB03232.1"/>
    <property type="molecule type" value="mRNA"/>
</dbReference>
<evidence type="ECO:0000313" key="2">
    <source>
        <dbReference type="EMBL" id="BAB03232.1"/>
    </source>
</evidence>
<dbReference type="InterPro" id="IPR043159">
    <property type="entry name" value="Lectin_gal-bd_sf"/>
</dbReference>
<gene>
    <name evidence="2" type="primary">ppl</name>
</gene>
<feature type="chain" id="PRO_5004326603" evidence="1">
    <location>
        <begin position="17"/>
        <end position="183"/>
    </location>
</feature>
<protein>
    <submittedName>
        <fullName evidence="2">Lectin</fullName>
    </submittedName>
</protein>
<dbReference type="PANTHER" id="PTHR46780">
    <property type="entry name" value="PROTEIN EVA-1"/>
    <property type="match status" value="1"/>
</dbReference>
<organism evidence="2">
    <name type="scientific">Pteria penguin</name>
    <name type="common">Winged pearl oyster</name>
    <name type="synonym">Magnavicula penguin</name>
    <dbReference type="NCBI Taxonomy" id="113549"/>
    <lineage>
        <taxon>Eukaryota</taxon>
        <taxon>Metazoa</taxon>
        <taxon>Spiralia</taxon>
        <taxon>Lophotrochozoa</taxon>
        <taxon>Mollusca</taxon>
        <taxon>Bivalvia</taxon>
        <taxon>Autobranchia</taxon>
        <taxon>Pteriomorphia</taxon>
        <taxon>Pterioida</taxon>
        <taxon>Pterioidea</taxon>
        <taxon>Pteriidae</taxon>
        <taxon>Pteria</taxon>
    </lineage>
</organism>
<dbReference type="CDD" id="cd22823">
    <property type="entry name" value="Gal_Rha_Lectin"/>
    <property type="match status" value="1"/>
</dbReference>
<proteinExistence type="evidence at transcript level"/>
<keyword evidence="1" id="KW-0732">Signal</keyword>
<dbReference type="SMR" id="Q9GRC1"/>
<reference evidence="2" key="1">
    <citation type="submission" date="2000-01" db="EMBL/GenBank/DDBJ databases">
        <title>Purification and cDNA cloning of lectin from large winged pearl shell (Pteria penguin).</title>
        <authorList>
            <person name="Naganuma T."/>
            <person name="Ogawa T."/>
            <person name="Muramoto K."/>
            <person name="Kamiya H."/>
        </authorList>
    </citation>
    <scope>NUCLEOTIDE SEQUENCE</scope>
    <source>
        <tissue evidence="2">Mantle</tissue>
    </source>
</reference>
<feature type="signal peptide" evidence="1">
    <location>
        <begin position="1"/>
        <end position="16"/>
    </location>
</feature>
<evidence type="ECO:0000256" key="1">
    <source>
        <dbReference type="SAM" id="SignalP"/>
    </source>
</evidence>
<accession>Q9GRC1</accession>
<dbReference type="Gene3D" id="2.60.120.740">
    <property type="match status" value="2"/>
</dbReference>
<dbReference type="AlphaFoldDB" id="Q9GRC1"/>
<name>Q9GRC1_PTEPN</name>